<evidence type="ECO:0000313" key="4">
    <source>
        <dbReference type="Proteomes" id="UP000076152"/>
    </source>
</evidence>
<dbReference type="PRINTS" id="PR00813">
    <property type="entry name" value="BCTERIALGSPG"/>
</dbReference>
<evidence type="ECO:0000256" key="2">
    <source>
        <dbReference type="SAM" id="Phobius"/>
    </source>
</evidence>
<dbReference type="RefSeq" id="WP_063097785.1">
    <property type="nucleotide sequence ID" value="NZ_CP015145.1"/>
</dbReference>
<accession>A0AB33BG91</accession>
<dbReference type="SUPFAM" id="SSF54523">
    <property type="entry name" value="Pili subunits"/>
    <property type="match status" value="1"/>
</dbReference>
<gene>
    <name evidence="3" type="primary">pilE_2</name>
    <name evidence="3" type="ORF">IEC338SC_0328</name>
</gene>
<dbReference type="GO" id="GO:0015627">
    <property type="term" value="C:type II protein secretion system complex"/>
    <property type="evidence" value="ECO:0007669"/>
    <property type="project" value="InterPro"/>
</dbReference>
<dbReference type="GO" id="GO:0043683">
    <property type="term" value="P:type IV pilus assembly"/>
    <property type="evidence" value="ECO:0007669"/>
    <property type="project" value="InterPro"/>
</dbReference>
<dbReference type="PANTHER" id="PTHR30093:SF47">
    <property type="entry name" value="TYPE IV PILUS NON-CORE MINOR PILIN PILE"/>
    <property type="match status" value="1"/>
</dbReference>
<proteinExistence type="predicted"/>
<keyword evidence="2" id="KW-1133">Transmembrane helix</keyword>
<name>A0AB33BG91_ACIPI</name>
<dbReference type="PROSITE" id="PS00409">
    <property type="entry name" value="PROKAR_NTER_METHYL"/>
    <property type="match status" value="1"/>
</dbReference>
<keyword evidence="1" id="KW-0488">Methylation</keyword>
<dbReference type="Pfam" id="PF07963">
    <property type="entry name" value="N_methyl"/>
    <property type="match status" value="1"/>
</dbReference>
<dbReference type="EMBL" id="CP015145">
    <property type="protein sequence ID" value="AMX17517.1"/>
    <property type="molecule type" value="Genomic_DNA"/>
</dbReference>
<dbReference type="Proteomes" id="UP000076152">
    <property type="component" value="Chromosome"/>
</dbReference>
<dbReference type="GO" id="GO:0015628">
    <property type="term" value="P:protein secretion by the type II secretion system"/>
    <property type="evidence" value="ECO:0007669"/>
    <property type="project" value="InterPro"/>
</dbReference>
<dbReference type="PANTHER" id="PTHR30093">
    <property type="entry name" value="GENERAL SECRETION PATHWAY PROTEIN G"/>
    <property type="match status" value="1"/>
</dbReference>
<feature type="transmembrane region" description="Helical" evidence="2">
    <location>
        <begin position="6"/>
        <end position="27"/>
    </location>
</feature>
<dbReference type="InterPro" id="IPR031982">
    <property type="entry name" value="PilE-like"/>
</dbReference>
<organism evidence="3 4">
    <name type="scientific">Acinetobacter pittii</name>
    <name type="common">Acinetobacter genomosp. 3</name>
    <dbReference type="NCBI Taxonomy" id="48296"/>
    <lineage>
        <taxon>Bacteria</taxon>
        <taxon>Pseudomonadati</taxon>
        <taxon>Pseudomonadota</taxon>
        <taxon>Gammaproteobacteria</taxon>
        <taxon>Moraxellales</taxon>
        <taxon>Moraxellaceae</taxon>
        <taxon>Acinetobacter</taxon>
        <taxon>Acinetobacter calcoaceticus/baumannii complex</taxon>
    </lineage>
</organism>
<evidence type="ECO:0000256" key="1">
    <source>
        <dbReference type="ARBA" id="ARBA00022481"/>
    </source>
</evidence>
<reference evidence="3 4" key="1">
    <citation type="submission" date="2016-04" db="EMBL/GenBank/DDBJ databases">
        <title>Complete genome sequencing of OXA-72 bearing Acinetobacter pittii strain IEC338SC.</title>
        <authorList>
            <person name="Brasiliense D.M."/>
            <person name="Lima K.V."/>
            <person name="Souza C.O."/>
            <person name="Dutra L.G."/>
            <person name="Mamizuka E.M."/>
            <person name="Perez-Chaparro P.J."/>
            <person name="McCulloch J.A."/>
        </authorList>
    </citation>
    <scope>NUCLEOTIDE SEQUENCE [LARGE SCALE GENOMIC DNA]</scope>
    <source>
        <strain evidence="3 4">IEC338SC</strain>
    </source>
</reference>
<dbReference type="InterPro" id="IPR012902">
    <property type="entry name" value="N_methyl_site"/>
</dbReference>
<dbReference type="InterPro" id="IPR045584">
    <property type="entry name" value="Pilin-like"/>
</dbReference>
<sequence>MKKYEGFTLIELMIVVAIIAILAAIAYPSYTQYKIRGNRADVQSEMMQTAQRLQSYYAINHHYTNATLDNGLTSKDYPTSNAAYGLVLNVNDQTWTLTATPKTTTIQSGNGAVILNSEGQKCWTKGQSCTTSTTSNWDGR</sequence>
<dbReference type="Pfam" id="PF16732">
    <property type="entry name" value="ComP_DUS"/>
    <property type="match status" value="1"/>
</dbReference>
<dbReference type="InterPro" id="IPR000983">
    <property type="entry name" value="Bac_GSPG_pilin"/>
</dbReference>
<keyword evidence="2" id="KW-0472">Membrane</keyword>
<dbReference type="NCBIfam" id="TIGR02532">
    <property type="entry name" value="IV_pilin_GFxxxE"/>
    <property type="match status" value="1"/>
</dbReference>
<evidence type="ECO:0000313" key="3">
    <source>
        <dbReference type="EMBL" id="AMX17517.1"/>
    </source>
</evidence>
<dbReference type="Gene3D" id="3.30.700.10">
    <property type="entry name" value="Glycoprotein, Type 4 Pilin"/>
    <property type="match status" value="1"/>
</dbReference>
<keyword evidence="2" id="KW-0812">Transmembrane</keyword>
<protein>
    <submittedName>
        <fullName evidence="3">Fimbrial protein</fullName>
    </submittedName>
</protein>
<dbReference type="AlphaFoldDB" id="A0AB33BG91"/>